<evidence type="ECO:0000313" key="2">
    <source>
        <dbReference type="EMBL" id="KAF3759971.1"/>
    </source>
</evidence>
<keyword evidence="1" id="KW-0175">Coiled coil</keyword>
<proteinExistence type="predicted"/>
<comment type="caution">
    <text evidence="2">The sequence shown here is derived from an EMBL/GenBank/DDBJ whole genome shotgun (WGS) entry which is preliminary data.</text>
</comment>
<evidence type="ECO:0000256" key="1">
    <source>
        <dbReference type="SAM" id="Coils"/>
    </source>
</evidence>
<evidence type="ECO:0000313" key="3">
    <source>
        <dbReference type="Proteomes" id="UP000803844"/>
    </source>
</evidence>
<dbReference type="AlphaFoldDB" id="A0A9P4XSH6"/>
<reference evidence="2" key="1">
    <citation type="journal article" date="2020" name="Phytopathology">
        <title>Genome sequence of the chestnut blight fungus Cryphonectria parasitica EP155: A fundamental resource for an archetypical invasive plant pathogen.</title>
        <authorList>
            <person name="Crouch J.A."/>
            <person name="Dawe A."/>
            <person name="Aerts A."/>
            <person name="Barry K."/>
            <person name="Churchill A.C.L."/>
            <person name="Grimwood J."/>
            <person name="Hillman B."/>
            <person name="Milgroom M.G."/>
            <person name="Pangilinan J."/>
            <person name="Smith M."/>
            <person name="Salamov A."/>
            <person name="Schmutz J."/>
            <person name="Yadav J."/>
            <person name="Grigoriev I.V."/>
            <person name="Nuss D."/>
        </authorList>
    </citation>
    <scope>NUCLEOTIDE SEQUENCE</scope>
    <source>
        <strain evidence="2">EP155</strain>
    </source>
</reference>
<accession>A0A9P4XSH6</accession>
<dbReference type="GeneID" id="63832821"/>
<sequence>MCYFHQTRWRCGYWKWGNFVQQCNKEYRTGETCGRKFVYDTNYKNQDCRLCEDMRKKQRRYSKMAQDVERWRREGNRKATIAKAECDMVDIREAITKIEGEHTKR</sequence>
<gene>
    <name evidence="2" type="ORF">M406DRAFT_224711</name>
</gene>
<keyword evidence="3" id="KW-1185">Reference proteome</keyword>
<dbReference type="RefSeq" id="XP_040770950.1">
    <property type="nucleotide sequence ID" value="XM_040915692.1"/>
</dbReference>
<feature type="coiled-coil region" evidence="1">
    <location>
        <begin position="54"/>
        <end position="101"/>
    </location>
</feature>
<dbReference type="EMBL" id="MU032354">
    <property type="protein sequence ID" value="KAF3759971.1"/>
    <property type="molecule type" value="Genomic_DNA"/>
</dbReference>
<protein>
    <submittedName>
        <fullName evidence="2">Uncharacterized protein</fullName>
    </submittedName>
</protein>
<organism evidence="2 3">
    <name type="scientific">Cryphonectria parasitica (strain ATCC 38755 / EP155)</name>
    <dbReference type="NCBI Taxonomy" id="660469"/>
    <lineage>
        <taxon>Eukaryota</taxon>
        <taxon>Fungi</taxon>
        <taxon>Dikarya</taxon>
        <taxon>Ascomycota</taxon>
        <taxon>Pezizomycotina</taxon>
        <taxon>Sordariomycetes</taxon>
        <taxon>Sordariomycetidae</taxon>
        <taxon>Diaporthales</taxon>
        <taxon>Cryphonectriaceae</taxon>
        <taxon>Cryphonectria-Endothia species complex</taxon>
        <taxon>Cryphonectria</taxon>
    </lineage>
</organism>
<dbReference type="OrthoDB" id="5015991at2759"/>
<name>A0A9P4XSH6_CRYP1</name>
<dbReference type="Proteomes" id="UP000803844">
    <property type="component" value="Unassembled WGS sequence"/>
</dbReference>
<feature type="non-terminal residue" evidence="2">
    <location>
        <position position="105"/>
    </location>
</feature>